<accession>A0A319EWL2</accession>
<dbReference type="VEuPathDB" id="FungiDB:BO71DRAFT_189214"/>
<reference evidence="2 3" key="1">
    <citation type="submission" date="2018-02" db="EMBL/GenBank/DDBJ databases">
        <title>The genomes of Aspergillus section Nigri reveals drivers in fungal speciation.</title>
        <authorList>
            <consortium name="DOE Joint Genome Institute"/>
            <person name="Vesth T.C."/>
            <person name="Nybo J."/>
            <person name="Theobald S."/>
            <person name="Brandl J."/>
            <person name="Frisvad J.C."/>
            <person name="Nielsen K.F."/>
            <person name="Lyhne E.K."/>
            <person name="Kogle M.E."/>
            <person name="Kuo A."/>
            <person name="Riley R."/>
            <person name="Clum A."/>
            <person name="Nolan M."/>
            <person name="Lipzen A."/>
            <person name="Salamov A."/>
            <person name="Henrissat B."/>
            <person name="Wiebenga A."/>
            <person name="De vries R.P."/>
            <person name="Grigoriev I.V."/>
            <person name="Mortensen U.H."/>
            <person name="Andersen M.R."/>
            <person name="Baker S.E."/>
        </authorList>
    </citation>
    <scope>NUCLEOTIDE SEQUENCE [LARGE SCALE GENOMIC DNA]</scope>
    <source>
        <strain evidence="2 3">CBS 707.79</strain>
    </source>
</reference>
<evidence type="ECO:0000256" key="1">
    <source>
        <dbReference type="SAM" id="Phobius"/>
    </source>
</evidence>
<evidence type="ECO:0000313" key="3">
    <source>
        <dbReference type="Proteomes" id="UP000247810"/>
    </source>
</evidence>
<dbReference type="AlphaFoldDB" id="A0A319EWL2"/>
<feature type="transmembrane region" description="Helical" evidence="1">
    <location>
        <begin position="24"/>
        <end position="44"/>
    </location>
</feature>
<sequence length="85" mass="10133">MLSYVPCIEHEFAHLICIFRIQRVYGFLSFFSSPILLPLPFYLMSPPNIRSGNCRHCDINHQQITYAYIHTITNKYMRYINILFS</sequence>
<dbReference type="Proteomes" id="UP000247810">
    <property type="component" value="Unassembled WGS sequence"/>
</dbReference>
<evidence type="ECO:0000313" key="2">
    <source>
        <dbReference type="EMBL" id="PYH95982.1"/>
    </source>
</evidence>
<gene>
    <name evidence="2" type="ORF">BO71DRAFT_189214</name>
</gene>
<proteinExistence type="predicted"/>
<keyword evidence="1" id="KW-0472">Membrane</keyword>
<name>A0A319EWL2_9EURO</name>
<protein>
    <submittedName>
        <fullName evidence="2">Uncharacterized protein</fullName>
    </submittedName>
</protein>
<keyword evidence="1" id="KW-0812">Transmembrane</keyword>
<keyword evidence="3" id="KW-1185">Reference proteome</keyword>
<dbReference type="EMBL" id="KZ825844">
    <property type="protein sequence ID" value="PYH95982.1"/>
    <property type="molecule type" value="Genomic_DNA"/>
</dbReference>
<organism evidence="2 3">
    <name type="scientific">Aspergillus ellipticus CBS 707.79</name>
    <dbReference type="NCBI Taxonomy" id="1448320"/>
    <lineage>
        <taxon>Eukaryota</taxon>
        <taxon>Fungi</taxon>
        <taxon>Dikarya</taxon>
        <taxon>Ascomycota</taxon>
        <taxon>Pezizomycotina</taxon>
        <taxon>Eurotiomycetes</taxon>
        <taxon>Eurotiomycetidae</taxon>
        <taxon>Eurotiales</taxon>
        <taxon>Aspergillaceae</taxon>
        <taxon>Aspergillus</taxon>
        <taxon>Aspergillus subgen. Circumdati</taxon>
    </lineage>
</organism>
<keyword evidence="1" id="KW-1133">Transmembrane helix</keyword>